<dbReference type="OrthoDB" id="9355041at2759"/>
<dbReference type="CDD" id="cd00096">
    <property type="entry name" value="Ig"/>
    <property type="match status" value="1"/>
</dbReference>
<dbReference type="PANTHER" id="PTHR35971:SF6">
    <property type="entry name" value="OBSCURIN-LIKE PROTEIN 1"/>
    <property type="match status" value="1"/>
</dbReference>
<dbReference type="FunFam" id="2.60.40.10:FF:000464">
    <property type="entry name" value="Putative obscurin-like protein 1"/>
    <property type="match status" value="1"/>
</dbReference>
<dbReference type="InterPro" id="IPR003961">
    <property type="entry name" value="FN3_dom"/>
</dbReference>
<feature type="domain" description="Ig-like" evidence="7">
    <location>
        <begin position="70"/>
        <end position="156"/>
    </location>
</feature>
<evidence type="ECO:0000256" key="1">
    <source>
        <dbReference type="ARBA" id="ARBA00004496"/>
    </source>
</evidence>
<feature type="domain" description="Ig-like" evidence="7">
    <location>
        <begin position="1"/>
        <end position="61"/>
    </location>
</feature>
<dbReference type="InterPro" id="IPR007110">
    <property type="entry name" value="Ig-like_dom"/>
</dbReference>
<dbReference type="FunFam" id="2.60.40.10:FF:000623">
    <property type="entry name" value="obscurin-like protein 1 isoform X2"/>
    <property type="match status" value="1"/>
</dbReference>
<dbReference type="SMART" id="SM00408">
    <property type="entry name" value="IGc2"/>
    <property type="match status" value="8"/>
</dbReference>
<feature type="domain" description="Ig-like" evidence="7">
    <location>
        <begin position="451"/>
        <end position="531"/>
    </location>
</feature>
<feature type="domain" description="Ig-like" evidence="7">
    <location>
        <begin position="905"/>
        <end position="990"/>
    </location>
</feature>
<dbReference type="PROSITE" id="PS50853">
    <property type="entry name" value="FN3"/>
    <property type="match status" value="1"/>
</dbReference>
<dbReference type="RefSeq" id="XP_021568481.1">
    <property type="nucleotide sequence ID" value="XM_021712806.1"/>
</dbReference>
<dbReference type="InterPro" id="IPR003598">
    <property type="entry name" value="Ig_sub2"/>
</dbReference>
<dbReference type="FunFam" id="2.60.40.10:FF:000502">
    <property type="entry name" value="obscurin-like protein 1 isoform X2"/>
    <property type="match status" value="1"/>
</dbReference>
<keyword evidence="2" id="KW-0963">Cytoplasm</keyword>
<dbReference type="InterPro" id="IPR003599">
    <property type="entry name" value="Ig_sub"/>
</dbReference>
<name>A0A3Q0DZ21_CARSF</name>
<dbReference type="GeneID" id="103261278"/>
<evidence type="ECO:0000256" key="2">
    <source>
        <dbReference type="ARBA" id="ARBA00022490"/>
    </source>
</evidence>
<feature type="domain" description="Ig-like" evidence="7">
    <location>
        <begin position="808"/>
        <end position="900"/>
    </location>
</feature>
<dbReference type="InterPro" id="IPR036116">
    <property type="entry name" value="FN3_sf"/>
</dbReference>
<dbReference type="InterPro" id="IPR036179">
    <property type="entry name" value="Ig-like_dom_sf"/>
</dbReference>
<reference evidence="10" key="1">
    <citation type="submission" date="2025-08" db="UniProtKB">
        <authorList>
            <consortium name="RefSeq"/>
        </authorList>
    </citation>
    <scope>IDENTIFICATION</scope>
</reference>
<feature type="domain" description="Fibronectin type-III" evidence="8">
    <location>
        <begin position="248"/>
        <end position="346"/>
    </location>
</feature>
<comment type="subcellular location">
    <subcellularLocation>
        <location evidence="1">Cytoplasm</location>
    </subcellularLocation>
</comment>
<dbReference type="STRING" id="1868482.ENSTSYP00000016144"/>
<gene>
    <name evidence="10" type="primary">LOC103261278</name>
</gene>
<dbReference type="AlphaFoldDB" id="A0A3Q0DZ21"/>
<dbReference type="FunFam" id="2.60.40.10:FF:001447">
    <property type="entry name" value="Obscurin like 1"/>
    <property type="match status" value="1"/>
</dbReference>
<dbReference type="FunFam" id="2.60.40.10:FF:000211">
    <property type="entry name" value="Obscurin-like protein 1"/>
    <property type="match status" value="1"/>
</dbReference>
<dbReference type="InterPro" id="IPR013098">
    <property type="entry name" value="Ig_I-set"/>
</dbReference>
<sequence length="1090" mass="120387">MGKPEPEIEWHWEGRPLLPDRRRLMYRDRDGGFVLKVLYCQAKDRGLYVCAARNSAGQTLSAVQLHVKEPRLRFTRPLQDVEGREHGIAVLECKVPNSRIPTAWFREDQRLLPCRKYEQIEEGTVRRLIIHRLKADDDGVYLCEMRGRVRTVANVTVKGPILKRLPRKLDVLEGENAVLLVETQEAGVKGRWSRDGEELPATCQSSSGHMHALVLPGVTREDAGEVTFSLGNSRTTTLLRVKCVKHSPPGPPVLAEMFKGHKNTVLLTWKPPEPAPETPFIYRLERQEVGSEDWIQCFSIEKAGAVEVPGDCVPSEGDYRFRVCTVSEHGRSPHVVFQGSAHLVPTARLVAGLEDVQVYDGEDAVFSLDLSTIIQGTWFLNGEELKSNKPEGQVGPGALRYYMEQKGLQHRLILQSVKHQDSGALVGFSCPGVQDSAALTIQESPVHILSPQAKVSLTFTTSERVVLTCELSRVDFPATWYKDGQKVEENESLVVKVDGHKHRLILPEAEIRDSGEFECRTEGVSAFFSVTVQDPPVHIVDPQEHVFVHAITSECVMLTCEVDREAAPVCWYKDGQEVEESDFLVLENDGHHRRLVLPAAQPPDGGEFQCVAGDERAYFTVTITDVSSWIVYPSGKVYVAAVRLERVVLTCELCRPWAEVRWTKDGEEVVESPALLLQKEDTVRRLVLPAVQLEDSGEYLCEIDDESASFTVTVTEPPVRIIYPRDEVTLIAVTLECVALMCELSREDAPVRWYKDGLEVEESEALVLEREGPRCRLVLPAAQPEDGGEFVCDAGDDSAFFTVTVTEPPVQFLAPEAAPGPLCVAPEEPVVLSCELSRAGAPVFWSHNGRPVQEGEGLELHAEGPRRVLRIPAAGPAHAGIYTCQSGTAPGGPSLSFTVQVAEPPPVKLVSELTPLTVHEGDDATFRCEVSPPDADVTWLRNGAVVTPGPQLEITQHGSSRILTLRGCQLGDAGTVTAQAGGVTTSARLHVRETELLFLRRLQDVRAEEGQDVCLEVETGRVGAAGAVRWMRGGEPLPHDSRLSMAQDGHIHRLFIHGVILADQGTYGCESHHDRTLARLSVRRECPVHS</sequence>
<feature type="domain" description="Ig-like" evidence="7">
    <location>
        <begin position="717"/>
        <end position="806"/>
    </location>
</feature>
<keyword evidence="9" id="KW-1185">Reference proteome</keyword>
<dbReference type="Gene3D" id="2.60.40.10">
    <property type="entry name" value="Immunoglobulins"/>
    <property type="match status" value="12"/>
</dbReference>
<dbReference type="InterPro" id="IPR052385">
    <property type="entry name" value="Obscurin/Obscurin-like_Reg"/>
</dbReference>
<dbReference type="SUPFAM" id="SSF49265">
    <property type="entry name" value="Fibronectin type III"/>
    <property type="match status" value="1"/>
</dbReference>
<protein>
    <submittedName>
        <fullName evidence="10">Obscurin-like protein 1</fullName>
    </submittedName>
</protein>
<dbReference type="FunFam" id="2.60.40.10:FF:001780">
    <property type="entry name" value="Obscurin like 1"/>
    <property type="match status" value="1"/>
</dbReference>
<keyword evidence="5" id="KW-1015">Disulfide bond</keyword>
<dbReference type="FunFam" id="2.60.40.10:FF:000856">
    <property type="entry name" value="Obscurin like 1"/>
    <property type="match status" value="1"/>
</dbReference>
<organism evidence="9 10">
    <name type="scientific">Carlito syrichta</name>
    <name type="common">Philippine tarsier</name>
    <name type="synonym">Tarsius syrichta</name>
    <dbReference type="NCBI Taxonomy" id="1868482"/>
    <lineage>
        <taxon>Eukaryota</taxon>
        <taxon>Metazoa</taxon>
        <taxon>Chordata</taxon>
        <taxon>Craniata</taxon>
        <taxon>Vertebrata</taxon>
        <taxon>Euteleostomi</taxon>
        <taxon>Mammalia</taxon>
        <taxon>Eutheria</taxon>
        <taxon>Euarchontoglires</taxon>
        <taxon>Primates</taxon>
        <taxon>Haplorrhini</taxon>
        <taxon>Tarsiiformes</taxon>
        <taxon>Tarsiidae</taxon>
        <taxon>Carlito</taxon>
    </lineage>
</organism>
<keyword evidence="4" id="KW-0677">Repeat</keyword>
<dbReference type="Pfam" id="PF07679">
    <property type="entry name" value="I-set"/>
    <property type="match status" value="8"/>
</dbReference>
<evidence type="ECO:0000259" key="8">
    <source>
        <dbReference type="PROSITE" id="PS50853"/>
    </source>
</evidence>
<dbReference type="PANTHER" id="PTHR35971">
    <property type="entry name" value="SI:DKEY-31G6.6"/>
    <property type="match status" value="1"/>
</dbReference>
<feature type="domain" description="Ig-like" evidence="7">
    <location>
        <begin position="994"/>
        <end position="1081"/>
    </location>
</feature>
<dbReference type="GO" id="GO:0005737">
    <property type="term" value="C:cytoplasm"/>
    <property type="evidence" value="ECO:0007669"/>
    <property type="project" value="UniProtKB-SubCell"/>
</dbReference>
<evidence type="ECO:0000313" key="10">
    <source>
        <dbReference type="RefSeq" id="XP_021568481.1"/>
    </source>
</evidence>
<keyword evidence="3" id="KW-0597">Phosphoprotein</keyword>
<dbReference type="SMART" id="SM00409">
    <property type="entry name" value="IG"/>
    <property type="match status" value="11"/>
</dbReference>
<evidence type="ECO:0000256" key="4">
    <source>
        <dbReference type="ARBA" id="ARBA00022737"/>
    </source>
</evidence>
<keyword evidence="6" id="KW-0393">Immunoglobulin domain</keyword>
<dbReference type="PROSITE" id="PS50835">
    <property type="entry name" value="IG_LIKE"/>
    <property type="match status" value="9"/>
</dbReference>
<evidence type="ECO:0000256" key="3">
    <source>
        <dbReference type="ARBA" id="ARBA00022553"/>
    </source>
</evidence>
<dbReference type="InterPro" id="IPR013783">
    <property type="entry name" value="Ig-like_fold"/>
</dbReference>
<dbReference type="CDD" id="cd00063">
    <property type="entry name" value="FN3"/>
    <property type="match status" value="1"/>
</dbReference>
<accession>A0A3Q0DZ21</accession>
<feature type="domain" description="Ig-like" evidence="7">
    <location>
        <begin position="535"/>
        <end position="622"/>
    </location>
</feature>
<dbReference type="SUPFAM" id="SSF48726">
    <property type="entry name" value="Immunoglobulin"/>
    <property type="match status" value="10"/>
</dbReference>
<evidence type="ECO:0000313" key="9">
    <source>
        <dbReference type="Proteomes" id="UP000189704"/>
    </source>
</evidence>
<dbReference type="KEGG" id="csyr:103261278"/>
<proteinExistence type="predicted"/>
<evidence type="ECO:0000259" key="7">
    <source>
        <dbReference type="PROSITE" id="PS50835"/>
    </source>
</evidence>
<feature type="domain" description="Ig-like" evidence="7">
    <location>
        <begin position="633"/>
        <end position="713"/>
    </location>
</feature>
<evidence type="ECO:0000256" key="5">
    <source>
        <dbReference type="ARBA" id="ARBA00023157"/>
    </source>
</evidence>
<dbReference type="Proteomes" id="UP000189704">
    <property type="component" value="Unplaced"/>
</dbReference>
<dbReference type="FunFam" id="2.60.40.10:FF:000608">
    <property type="entry name" value="obscurin-like protein 1 isoform X2"/>
    <property type="match status" value="1"/>
</dbReference>
<evidence type="ECO:0000256" key="6">
    <source>
        <dbReference type="ARBA" id="ARBA00023319"/>
    </source>
</evidence>
<dbReference type="FunFam" id="2.60.40.10:FF:000241">
    <property type="entry name" value="obscurin-like protein 1 isoform X2"/>
    <property type="match status" value="3"/>
</dbReference>